<dbReference type="GO" id="GO:0051015">
    <property type="term" value="F:actin filament binding"/>
    <property type="evidence" value="ECO:0007669"/>
    <property type="project" value="InterPro"/>
</dbReference>
<evidence type="ECO:0000256" key="1">
    <source>
        <dbReference type="ARBA" id="ARBA00004496"/>
    </source>
</evidence>
<comment type="subcellular location">
    <subcellularLocation>
        <location evidence="1">Cytoplasm</location>
    </subcellularLocation>
</comment>
<dbReference type="PANTHER" id="PTHR46180">
    <property type="entry name" value="VINCULIN"/>
    <property type="match status" value="1"/>
</dbReference>
<dbReference type="SUPFAM" id="SSF47220">
    <property type="entry name" value="alpha-catenin/vinculin-like"/>
    <property type="match status" value="1"/>
</dbReference>
<gene>
    <name evidence="6" type="ORF">A3Q56_01040</name>
</gene>
<dbReference type="GO" id="GO:0005737">
    <property type="term" value="C:cytoplasm"/>
    <property type="evidence" value="ECO:0007669"/>
    <property type="project" value="UniProtKB-SubCell"/>
</dbReference>
<evidence type="ECO:0000313" key="7">
    <source>
        <dbReference type="Proteomes" id="UP000078046"/>
    </source>
</evidence>
<dbReference type="InterPro" id="IPR036322">
    <property type="entry name" value="WD40_repeat_dom_sf"/>
</dbReference>
<dbReference type="InterPro" id="IPR036723">
    <property type="entry name" value="Alpha-catenin/vinculin-like_sf"/>
</dbReference>
<dbReference type="AlphaFoldDB" id="A0A177BBY6"/>
<dbReference type="InterPro" id="IPR017997">
    <property type="entry name" value="Vinculin"/>
</dbReference>
<protein>
    <recommendedName>
        <fullName evidence="3">Vinculin</fullName>
    </recommendedName>
</protein>
<comment type="similarity">
    <text evidence="2">Belongs to the vinculin/alpha-catenin family.</text>
</comment>
<dbReference type="SUPFAM" id="SSF50978">
    <property type="entry name" value="WD40 repeat-like"/>
    <property type="match status" value="1"/>
</dbReference>
<evidence type="ECO:0000313" key="6">
    <source>
        <dbReference type="EMBL" id="OAF71152.1"/>
    </source>
</evidence>
<proteinExistence type="inferred from homology"/>
<dbReference type="Gene3D" id="1.20.120.810">
    <property type="entry name" value="Vinculin, Vh2 four-helix bundle"/>
    <property type="match status" value="1"/>
</dbReference>
<keyword evidence="4" id="KW-0963">Cytoplasm</keyword>
<reference evidence="6 7" key="1">
    <citation type="submission" date="2016-04" db="EMBL/GenBank/DDBJ databases">
        <title>The genome of Intoshia linei affirms orthonectids as highly simplified spiralians.</title>
        <authorList>
            <person name="Mikhailov K.V."/>
            <person name="Slusarev G.S."/>
            <person name="Nikitin M.A."/>
            <person name="Logacheva M.D."/>
            <person name="Penin A."/>
            <person name="Aleoshin V."/>
            <person name="Panchin Y.V."/>
        </authorList>
    </citation>
    <scope>NUCLEOTIDE SEQUENCE [LARGE SCALE GENOMIC DNA]</scope>
    <source>
        <strain evidence="6">Intl2013</strain>
        <tissue evidence="6">Whole animal</tissue>
    </source>
</reference>
<dbReference type="Proteomes" id="UP000078046">
    <property type="component" value="Unassembled WGS sequence"/>
</dbReference>
<organism evidence="6 7">
    <name type="scientific">Intoshia linei</name>
    <dbReference type="NCBI Taxonomy" id="1819745"/>
    <lineage>
        <taxon>Eukaryota</taxon>
        <taxon>Metazoa</taxon>
        <taxon>Spiralia</taxon>
        <taxon>Lophotrochozoa</taxon>
        <taxon>Mesozoa</taxon>
        <taxon>Orthonectida</taxon>
        <taxon>Rhopaluridae</taxon>
        <taxon>Intoshia</taxon>
    </lineage>
</organism>
<sequence>MSDIHVKELQNVLEPIAAQISRFVILYDQVEKGLSTLSITDEVVGTIQSAIHGLAEAAETTADSTDEEFKTQMESSLKQIDLGFDDLSSASKILQENKVDRKALNLSFSSCRKIMLGTQSLLLSYDDYLIRNIIIACNDTILYIHEGKDGIQIIKDLLAFIKKLGPISSKMFSVVDERKDDLISENLAYQIELKIVECKKSLPIILSSYKIYLIEMSKEKNSLKTPKKTENYLETRKKILDLKYKSYCSLQFGSSENIFNVHPKSSITLVSPQYTINNLDIHDSQKLTKNRRIYLLANCSDNFIYILRIDTNFAVQPFQRIRHNQENLDIRGHFISNYNLLKTSKYSICFFCGTSDGFVNFYYINDNAISQFDTLILTNKEPVIDSHFPKNLDYFICGTINGNIIIAETNNL</sequence>
<name>A0A177BBY6_9BILA</name>
<dbReference type="GO" id="GO:0007155">
    <property type="term" value="P:cell adhesion"/>
    <property type="evidence" value="ECO:0007669"/>
    <property type="project" value="InterPro"/>
</dbReference>
<dbReference type="EMBL" id="LWCA01000076">
    <property type="protein sequence ID" value="OAF71152.1"/>
    <property type="molecule type" value="Genomic_DNA"/>
</dbReference>
<evidence type="ECO:0000256" key="2">
    <source>
        <dbReference type="ARBA" id="ARBA00008376"/>
    </source>
</evidence>
<evidence type="ECO:0000256" key="3">
    <source>
        <dbReference type="ARBA" id="ARBA00014125"/>
    </source>
</evidence>
<comment type="caution">
    <text evidence="6">The sequence shown here is derived from an EMBL/GenBank/DDBJ whole genome shotgun (WGS) entry which is preliminary data.</text>
</comment>
<evidence type="ECO:0000256" key="4">
    <source>
        <dbReference type="ARBA" id="ARBA00022490"/>
    </source>
</evidence>
<evidence type="ECO:0000256" key="5">
    <source>
        <dbReference type="ARBA" id="ARBA00023203"/>
    </source>
</evidence>
<keyword evidence="7" id="KW-1185">Reference proteome</keyword>
<dbReference type="InterPro" id="IPR006077">
    <property type="entry name" value="Vinculin/catenin"/>
</dbReference>
<dbReference type="Pfam" id="PF01044">
    <property type="entry name" value="Vinculin"/>
    <property type="match status" value="1"/>
</dbReference>
<keyword evidence="5" id="KW-0009">Actin-binding</keyword>
<dbReference type="OrthoDB" id="29742at2759"/>
<accession>A0A177BBY6</accession>